<dbReference type="Proteomes" id="UP000596192">
    <property type="component" value="Chromosome"/>
</dbReference>
<keyword evidence="3" id="KW-0812">Transmembrane</keyword>
<proteinExistence type="predicted"/>
<reference evidence="4 5" key="1">
    <citation type="submission" date="2020-12" db="EMBL/GenBank/DDBJ databases">
        <title>Genomic Analysis and Response surface optimization of nitrogen-fixing conditions for A. chroococcum strain HR1, Isolation from rhizosphere soil.</title>
        <authorList>
            <person name="Li J."/>
            <person name="Yang H."/>
            <person name="Liu H."/>
            <person name="Wang C."/>
            <person name="Tian Y."/>
            <person name="Lu X.Y."/>
        </authorList>
    </citation>
    <scope>NUCLEOTIDE SEQUENCE [LARGE SCALE GENOMIC DNA]</scope>
    <source>
        <strain evidence="4 5">HR1</strain>
    </source>
</reference>
<keyword evidence="1" id="KW-0175">Coiled coil</keyword>
<organism evidence="4 5">
    <name type="scientific">Azotobacter chroococcum</name>
    <dbReference type="NCBI Taxonomy" id="353"/>
    <lineage>
        <taxon>Bacteria</taxon>
        <taxon>Pseudomonadati</taxon>
        <taxon>Pseudomonadota</taxon>
        <taxon>Gammaproteobacteria</taxon>
        <taxon>Pseudomonadales</taxon>
        <taxon>Pseudomonadaceae</taxon>
        <taxon>Azotobacter</taxon>
    </lineage>
</organism>
<evidence type="ECO:0000256" key="1">
    <source>
        <dbReference type="SAM" id="Coils"/>
    </source>
</evidence>
<feature type="coiled-coil region" evidence="1">
    <location>
        <begin position="84"/>
        <end position="111"/>
    </location>
</feature>
<accession>A0AAP9YIZ3</accession>
<dbReference type="RefSeq" id="WP_198867639.1">
    <property type="nucleotide sequence ID" value="NZ_CP066310.1"/>
</dbReference>
<evidence type="ECO:0000313" key="5">
    <source>
        <dbReference type="Proteomes" id="UP000596192"/>
    </source>
</evidence>
<feature type="region of interest" description="Disordered" evidence="2">
    <location>
        <begin position="58"/>
        <end position="77"/>
    </location>
</feature>
<feature type="transmembrane region" description="Helical" evidence="3">
    <location>
        <begin position="12"/>
        <end position="31"/>
    </location>
</feature>
<sequence>MARRRKRPSLEAWLFSLVGTFATVYLVYQGIVGHIHRVTDRQIAQGQETLRRVHQQQMERQQQAQQPVQQQAHAYVHQQQPMSVQEFQLERERVAQQKEAMRQRAEQERQKNEAWEHFYTPTQACELPESQTRVDVCTAREARFRKEFEQRWAAGEFSQPRA</sequence>
<dbReference type="AlphaFoldDB" id="A0AAP9YIZ3"/>
<gene>
    <name evidence="4" type="ORF">GKQ51_08095</name>
</gene>
<evidence type="ECO:0000256" key="2">
    <source>
        <dbReference type="SAM" id="MobiDB-lite"/>
    </source>
</evidence>
<name>A0AAP9YIZ3_9GAMM</name>
<evidence type="ECO:0000256" key="3">
    <source>
        <dbReference type="SAM" id="Phobius"/>
    </source>
</evidence>
<dbReference type="EMBL" id="CP066310">
    <property type="protein sequence ID" value="QQE90244.1"/>
    <property type="molecule type" value="Genomic_DNA"/>
</dbReference>
<protein>
    <submittedName>
        <fullName evidence="4">Uncharacterized protein</fullName>
    </submittedName>
</protein>
<evidence type="ECO:0000313" key="4">
    <source>
        <dbReference type="EMBL" id="QQE90244.1"/>
    </source>
</evidence>
<keyword evidence="3" id="KW-1133">Transmembrane helix</keyword>
<keyword evidence="3" id="KW-0472">Membrane</keyword>